<protein>
    <submittedName>
        <fullName evidence="1">Uncharacterized protein</fullName>
    </submittedName>
</protein>
<proteinExistence type="predicted"/>
<keyword evidence="2" id="KW-1185">Reference proteome</keyword>
<name>A0A9P3PJH9_LYOSH</name>
<dbReference type="Proteomes" id="UP001063166">
    <property type="component" value="Unassembled WGS sequence"/>
</dbReference>
<accession>A0A9P3PJH9</accession>
<evidence type="ECO:0000313" key="2">
    <source>
        <dbReference type="Proteomes" id="UP001063166"/>
    </source>
</evidence>
<dbReference type="AlphaFoldDB" id="A0A9P3PJH9"/>
<comment type="caution">
    <text evidence="1">The sequence shown here is derived from an EMBL/GenBank/DDBJ whole genome shotgun (WGS) entry which is preliminary data.</text>
</comment>
<gene>
    <name evidence="1" type="ORF">LshimejAT787_0311930</name>
</gene>
<evidence type="ECO:0000313" key="1">
    <source>
        <dbReference type="EMBL" id="GLB36906.1"/>
    </source>
</evidence>
<organism evidence="1 2">
    <name type="scientific">Lyophyllum shimeji</name>
    <name type="common">Hon-shimeji</name>
    <name type="synonym">Tricholoma shimeji</name>
    <dbReference type="NCBI Taxonomy" id="47721"/>
    <lineage>
        <taxon>Eukaryota</taxon>
        <taxon>Fungi</taxon>
        <taxon>Dikarya</taxon>
        <taxon>Basidiomycota</taxon>
        <taxon>Agaricomycotina</taxon>
        <taxon>Agaricomycetes</taxon>
        <taxon>Agaricomycetidae</taxon>
        <taxon>Agaricales</taxon>
        <taxon>Tricholomatineae</taxon>
        <taxon>Lyophyllaceae</taxon>
        <taxon>Lyophyllum</taxon>
    </lineage>
</organism>
<dbReference type="EMBL" id="BRPK01000003">
    <property type="protein sequence ID" value="GLB36906.1"/>
    <property type="molecule type" value="Genomic_DNA"/>
</dbReference>
<sequence>MGFSMVFRVMELVLGSFCRITLVQKRNLSHRTHSLTAKPLLLGYIHAIRCTLRALKKHAIAVRKTLFAKSDTLARKFPPISTQRANRDPGFT</sequence>
<reference evidence="1" key="1">
    <citation type="submission" date="2022-07" db="EMBL/GenBank/DDBJ databases">
        <title>The genome of Lyophyllum shimeji provides insight into the initial evolution of ectomycorrhizal fungal genome.</title>
        <authorList>
            <person name="Kobayashi Y."/>
            <person name="Shibata T."/>
            <person name="Hirakawa H."/>
            <person name="Shigenobu S."/>
            <person name="Nishiyama T."/>
            <person name="Yamada A."/>
            <person name="Hasebe M."/>
            <person name="Kawaguchi M."/>
        </authorList>
    </citation>
    <scope>NUCLEOTIDE SEQUENCE</scope>
    <source>
        <strain evidence="1">AT787</strain>
    </source>
</reference>